<dbReference type="InterPro" id="IPR040064">
    <property type="entry name" value="MoaA-like"/>
</dbReference>
<dbReference type="SFLD" id="SFLDG01383">
    <property type="entry name" value="cyclic_pyranopterin_phosphate"/>
    <property type="match status" value="1"/>
</dbReference>
<dbReference type="InterPro" id="IPR006638">
    <property type="entry name" value="Elp3/MiaA/NifB-like_rSAM"/>
</dbReference>
<dbReference type="SFLD" id="SFLDS00029">
    <property type="entry name" value="Radical_SAM"/>
    <property type="match status" value="1"/>
</dbReference>
<dbReference type="GO" id="GO:0006777">
    <property type="term" value="P:Mo-molybdopterin cofactor biosynthetic process"/>
    <property type="evidence" value="ECO:0007669"/>
    <property type="project" value="UniProtKB-KW"/>
</dbReference>
<dbReference type="GO" id="GO:0061798">
    <property type="term" value="F:GTP 3',8'-cyclase activity"/>
    <property type="evidence" value="ECO:0007669"/>
    <property type="project" value="TreeGrafter"/>
</dbReference>
<evidence type="ECO:0000256" key="3">
    <source>
        <dbReference type="ARBA" id="ARBA00022723"/>
    </source>
</evidence>
<reference evidence="11 12" key="1">
    <citation type="submission" date="2017-06" db="EMBL/GenBank/DDBJ databases">
        <authorList>
            <consortium name="Pathogen Informatics"/>
        </authorList>
    </citation>
    <scope>NUCLEOTIDE SEQUENCE [LARGE SCALE GENOMIC DNA]</scope>
    <source>
        <strain evidence="11 12">NCTC12018</strain>
    </source>
</reference>
<dbReference type="SFLD" id="SFLDG01067">
    <property type="entry name" value="SPASM/twitch_domain_containing"/>
    <property type="match status" value="1"/>
</dbReference>
<dbReference type="NCBIfam" id="TIGR02666">
    <property type="entry name" value="moaA"/>
    <property type="match status" value="1"/>
</dbReference>
<dbReference type="RefSeq" id="WP_095066269.1">
    <property type="nucleotide sequence ID" value="NZ_LT906470.1"/>
</dbReference>
<dbReference type="Pfam" id="PF06463">
    <property type="entry name" value="Mob_synth_C"/>
    <property type="match status" value="1"/>
</dbReference>
<keyword evidence="12" id="KW-1185">Reference proteome</keyword>
<dbReference type="GO" id="GO:0051539">
    <property type="term" value="F:4 iron, 4 sulfur cluster binding"/>
    <property type="evidence" value="ECO:0007669"/>
    <property type="project" value="UniProtKB-KW"/>
</dbReference>
<gene>
    <name evidence="11" type="primary">moaA</name>
    <name evidence="11" type="ORF">SAMEA44547418_01367</name>
</gene>
<dbReference type="AlphaFoldDB" id="A0A239ZI90"/>
<keyword evidence="1" id="KW-0004">4Fe-4S</keyword>
<keyword evidence="4" id="KW-0547">Nucleotide-binding</keyword>
<dbReference type="PANTHER" id="PTHR22960">
    <property type="entry name" value="MOLYBDOPTERIN COFACTOR SYNTHESIS PROTEIN A"/>
    <property type="match status" value="1"/>
</dbReference>
<evidence type="ECO:0000313" key="12">
    <source>
        <dbReference type="Proteomes" id="UP000214973"/>
    </source>
</evidence>
<protein>
    <submittedName>
        <fullName evidence="11">Molybdenum cofactor biosynthesis protein A</fullName>
    </submittedName>
</protein>
<evidence type="ECO:0000256" key="1">
    <source>
        <dbReference type="ARBA" id="ARBA00022485"/>
    </source>
</evidence>
<keyword evidence="5" id="KW-0408">Iron</keyword>
<evidence type="ECO:0000256" key="2">
    <source>
        <dbReference type="ARBA" id="ARBA00022691"/>
    </source>
</evidence>
<dbReference type="CDD" id="cd21117">
    <property type="entry name" value="Twitch_MoaA"/>
    <property type="match status" value="1"/>
</dbReference>
<feature type="domain" description="Radical SAM core" evidence="10">
    <location>
        <begin position="4"/>
        <end position="228"/>
    </location>
</feature>
<evidence type="ECO:0000256" key="7">
    <source>
        <dbReference type="ARBA" id="ARBA00023134"/>
    </source>
</evidence>
<proteinExistence type="predicted"/>
<dbReference type="InterPro" id="IPR050105">
    <property type="entry name" value="MoCo_biosynth_MoaA/MoaC"/>
</dbReference>
<evidence type="ECO:0000256" key="6">
    <source>
        <dbReference type="ARBA" id="ARBA00023014"/>
    </source>
</evidence>
<dbReference type="PROSITE" id="PS51918">
    <property type="entry name" value="RADICAL_SAM"/>
    <property type="match status" value="1"/>
</dbReference>
<dbReference type="KEGG" id="vrm:44547418_01367"/>
<sequence>MKDAWGRTIEYVRLSLTDACNFCCPYCRPSEITPQSQTQLLSVDEWMFILGAFYRIGVKAVRLTGGEPLLYPHIENLLSRIKSSGWFEDISMTTNGSLLASRAQKLRKLGLHRVNISLDSLESDAFAVCVGKEGQLDSVLNGIRSAIDANFKSVKINTVLSRHWSDDEVRSLLQYVEKWPVVWRFIEYMPFQGDAFHGPTFDEWKSQLERVVGGALVEAHSVYGFGPATYFSLPSGKNIGFIFSMSHSYCDSCNRVRLTSDGQMRLCLLRDDEADLVSLVRNGISEAALADHIERALQRKQERHGGITMEQPERPMWRIGG</sequence>
<keyword evidence="2" id="KW-0949">S-adenosyl-L-methionine</keyword>
<dbReference type="InterPro" id="IPR058240">
    <property type="entry name" value="rSAM_sf"/>
</dbReference>
<dbReference type="PANTHER" id="PTHR22960:SF0">
    <property type="entry name" value="MOLYBDENUM COFACTOR BIOSYNTHESIS PROTEIN 1"/>
    <property type="match status" value="1"/>
</dbReference>
<evidence type="ECO:0000256" key="4">
    <source>
        <dbReference type="ARBA" id="ARBA00022741"/>
    </source>
</evidence>
<dbReference type="Pfam" id="PF04055">
    <property type="entry name" value="Radical_SAM"/>
    <property type="match status" value="1"/>
</dbReference>
<evidence type="ECO:0000256" key="8">
    <source>
        <dbReference type="ARBA" id="ARBA00023150"/>
    </source>
</evidence>
<evidence type="ECO:0000256" key="5">
    <source>
        <dbReference type="ARBA" id="ARBA00023004"/>
    </source>
</evidence>
<dbReference type="InterPro" id="IPR013785">
    <property type="entry name" value="Aldolase_TIM"/>
</dbReference>
<dbReference type="InterPro" id="IPR013483">
    <property type="entry name" value="MoaA"/>
</dbReference>
<evidence type="ECO:0000313" key="11">
    <source>
        <dbReference type="EMBL" id="SNV70444.1"/>
    </source>
</evidence>
<dbReference type="GO" id="GO:0046872">
    <property type="term" value="F:metal ion binding"/>
    <property type="evidence" value="ECO:0007669"/>
    <property type="project" value="UniProtKB-KW"/>
</dbReference>
<dbReference type="GO" id="GO:0061799">
    <property type="term" value="F:cyclic pyranopterin monophosphate synthase activity"/>
    <property type="evidence" value="ECO:0007669"/>
    <property type="project" value="TreeGrafter"/>
</dbReference>
<dbReference type="CDD" id="cd01335">
    <property type="entry name" value="Radical_SAM"/>
    <property type="match status" value="1"/>
</dbReference>
<organism evidence="11 12">
    <name type="scientific">Veillonella rodentium</name>
    <dbReference type="NCBI Taxonomy" id="248315"/>
    <lineage>
        <taxon>Bacteria</taxon>
        <taxon>Bacillati</taxon>
        <taxon>Bacillota</taxon>
        <taxon>Negativicutes</taxon>
        <taxon>Veillonellales</taxon>
        <taxon>Veillonellaceae</taxon>
        <taxon>Veillonella</taxon>
    </lineage>
</organism>
<dbReference type="Proteomes" id="UP000214973">
    <property type="component" value="Chromosome 1"/>
</dbReference>
<keyword evidence="8" id="KW-0501">Molybdenum cofactor biosynthesis</keyword>
<keyword evidence="9" id="KW-0456">Lyase</keyword>
<dbReference type="GO" id="GO:0005525">
    <property type="term" value="F:GTP binding"/>
    <property type="evidence" value="ECO:0007669"/>
    <property type="project" value="UniProtKB-KW"/>
</dbReference>
<dbReference type="InterPro" id="IPR010505">
    <property type="entry name" value="MoaA_twitch"/>
</dbReference>
<accession>A0A239ZI90</accession>
<dbReference type="InterPro" id="IPR007197">
    <property type="entry name" value="rSAM"/>
</dbReference>
<keyword evidence="6" id="KW-0411">Iron-sulfur</keyword>
<evidence type="ECO:0000259" key="10">
    <source>
        <dbReference type="PROSITE" id="PS51918"/>
    </source>
</evidence>
<keyword evidence="3" id="KW-0479">Metal-binding</keyword>
<dbReference type="EMBL" id="LT906470">
    <property type="protein sequence ID" value="SNV70444.1"/>
    <property type="molecule type" value="Genomic_DNA"/>
</dbReference>
<name>A0A239ZI90_9FIRM</name>
<dbReference type="SFLD" id="SFLDG01386">
    <property type="entry name" value="main_SPASM_domain-containing"/>
    <property type="match status" value="1"/>
</dbReference>
<dbReference type="Gene3D" id="3.20.20.70">
    <property type="entry name" value="Aldolase class I"/>
    <property type="match status" value="1"/>
</dbReference>
<dbReference type="SMART" id="SM00729">
    <property type="entry name" value="Elp3"/>
    <property type="match status" value="1"/>
</dbReference>
<keyword evidence="7" id="KW-0342">GTP-binding</keyword>
<dbReference type="SUPFAM" id="SSF102114">
    <property type="entry name" value="Radical SAM enzymes"/>
    <property type="match status" value="1"/>
</dbReference>
<evidence type="ECO:0000256" key="9">
    <source>
        <dbReference type="ARBA" id="ARBA00023239"/>
    </source>
</evidence>